<accession>A0A1F6Y5X1</accession>
<dbReference type="EMBL" id="MFVU01000018">
    <property type="protein sequence ID" value="OGJ01763.1"/>
    <property type="molecule type" value="Genomic_DNA"/>
</dbReference>
<keyword evidence="1" id="KW-1133">Transmembrane helix</keyword>
<keyword evidence="1" id="KW-0812">Transmembrane</keyword>
<evidence type="ECO:0000256" key="1">
    <source>
        <dbReference type="SAM" id="Phobius"/>
    </source>
</evidence>
<protein>
    <submittedName>
        <fullName evidence="2">Uncharacterized protein</fullName>
    </submittedName>
</protein>
<evidence type="ECO:0000313" key="3">
    <source>
        <dbReference type="Proteomes" id="UP000178645"/>
    </source>
</evidence>
<gene>
    <name evidence="2" type="ORF">A3G53_00940</name>
</gene>
<sequence>MEPEQKTNGALLGSIIIIIILIIGGIYLWKASLKENTLPETNNLGTADGTANLEAEANNIDLEGLDQEI</sequence>
<comment type="caution">
    <text evidence="2">The sequence shown here is derived from an EMBL/GenBank/DDBJ whole genome shotgun (WGS) entry which is preliminary data.</text>
</comment>
<organism evidence="2 3">
    <name type="scientific">Candidatus Nomurabacteria bacterium RIFCSPLOWO2_12_FULL_44_11</name>
    <dbReference type="NCBI Taxonomy" id="1801796"/>
    <lineage>
        <taxon>Bacteria</taxon>
        <taxon>Candidatus Nomuraibacteriota</taxon>
    </lineage>
</organism>
<reference evidence="2 3" key="1">
    <citation type="journal article" date="2016" name="Nat. Commun.">
        <title>Thousands of microbial genomes shed light on interconnected biogeochemical processes in an aquifer system.</title>
        <authorList>
            <person name="Anantharaman K."/>
            <person name="Brown C.T."/>
            <person name="Hug L.A."/>
            <person name="Sharon I."/>
            <person name="Castelle C.J."/>
            <person name="Probst A.J."/>
            <person name="Thomas B.C."/>
            <person name="Singh A."/>
            <person name="Wilkins M.J."/>
            <person name="Karaoz U."/>
            <person name="Brodie E.L."/>
            <person name="Williams K.H."/>
            <person name="Hubbard S.S."/>
            <person name="Banfield J.F."/>
        </authorList>
    </citation>
    <scope>NUCLEOTIDE SEQUENCE [LARGE SCALE GENOMIC DNA]</scope>
</reference>
<keyword evidence="1" id="KW-0472">Membrane</keyword>
<proteinExistence type="predicted"/>
<evidence type="ECO:0000313" key="2">
    <source>
        <dbReference type="EMBL" id="OGJ01763.1"/>
    </source>
</evidence>
<dbReference type="AlphaFoldDB" id="A0A1F6Y5X1"/>
<dbReference type="Proteomes" id="UP000178645">
    <property type="component" value="Unassembled WGS sequence"/>
</dbReference>
<feature type="transmembrane region" description="Helical" evidence="1">
    <location>
        <begin position="12"/>
        <end position="29"/>
    </location>
</feature>
<name>A0A1F6Y5X1_9BACT</name>